<evidence type="ECO:0000313" key="1">
    <source>
        <dbReference type="EMBL" id="KSV59384.1"/>
    </source>
</evidence>
<comment type="caution">
    <text evidence="1">The sequence shown here is derived from an EMBL/GenBank/DDBJ whole genome shotgun (WGS) entry which is preliminary data.</text>
</comment>
<dbReference type="RefSeq" id="WP_058352370.1">
    <property type="nucleotide sequence ID" value="NZ_CABMMD010000146.1"/>
</dbReference>
<proteinExistence type="predicted"/>
<organism evidence="1 2">
    <name type="scientific">Acetivibrio ethanolgignens</name>
    <dbReference type="NCBI Taxonomy" id="290052"/>
    <lineage>
        <taxon>Bacteria</taxon>
        <taxon>Bacillati</taxon>
        <taxon>Bacillota</taxon>
        <taxon>Clostridia</taxon>
        <taxon>Eubacteriales</taxon>
        <taxon>Oscillospiraceae</taxon>
        <taxon>Acetivibrio</taxon>
    </lineage>
</organism>
<sequence length="90" mass="10872">MVEKRNMMPLNFFKKEAYTGSSEGMRYRIAQITEEEGEEKVFFLEAVVYPEPYCYELTPEEKKIRRRFPFKEESLEEIRIWLNEAIGHQS</sequence>
<dbReference type="OrthoDB" id="1856092at2"/>
<keyword evidence="2" id="KW-1185">Reference proteome</keyword>
<dbReference type="EMBL" id="LNAM01000146">
    <property type="protein sequence ID" value="KSV59384.1"/>
    <property type="molecule type" value="Genomic_DNA"/>
</dbReference>
<accession>A0A0V8QFK1</accession>
<protein>
    <recommendedName>
        <fullName evidence="3">GNAT family acetyltransferase</fullName>
    </recommendedName>
</protein>
<gene>
    <name evidence="1" type="ORF">ASU35_09085</name>
</gene>
<dbReference type="Proteomes" id="UP000054874">
    <property type="component" value="Unassembled WGS sequence"/>
</dbReference>
<evidence type="ECO:0008006" key="3">
    <source>
        <dbReference type="Google" id="ProtNLM"/>
    </source>
</evidence>
<dbReference type="STRING" id="290052.ASU35_09085"/>
<reference evidence="1 2" key="1">
    <citation type="submission" date="2015-11" db="EMBL/GenBank/DDBJ databases">
        <title>Butyribacter intestini gen. nov., sp. nov., a butyric acid-producing bacterium of the family Lachnospiraceae isolated from the human faeces.</title>
        <authorList>
            <person name="Zou Y."/>
            <person name="Xue W."/>
            <person name="Luo G."/>
            <person name="Lv M."/>
        </authorList>
    </citation>
    <scope>NUCLEOTIDE SEQUENCE [LARGE SCALE GENOMIC DNA]</scope>
    <source>
        <strain evidence="1 2">ACET-33324</strain>
    </source>
</reference>
<dbReference type="AlphaFoldDB" id="A0A0V8QFK1"/>
<name>A0A0V8QFK1_9FIRM</name>
<evidence type="ECO:0000313" key="2">
    <source>
        <dbReference type="Proteomes" id="UP000054874"/>
    </source>
</evidence>